<keyword evidence="4" id="KW-0255">Endonuclease</keyword>
<dbReference type="SMART" id="SM00485">
    <property type="entry name" value="XPGN"/>
    <property type="match status" value="1"/>
</dbReference>
<comment type="similarity">
    <text evidence="2">Belongs to the XPG/RAD2 endonuclease family. XPG subfamily.</text>
</comment>
<evidence type="ECO:0000256" key="2">
    <source>
        <dbReference type="ARBA" id="ARBA00005283"/>
    </source>
</evidence>
<proteinExistence type="inferred from homology"/>
<feature type="domain" description="XPG N-terminal" evidence="9">
    <location>
        <begin position="1"/>
        <end position="98"/>
    </location>
</feature>
<dbReference type="SUPFAM" id="SSF88723">
    <property type="entry name" value="PIN domain-like"/>
    <property type="match status" value="1"/>
</dbReference>
<evidence type="ECO:0008006" key="12">
    <source>
        <dbReference type="Google" id="ProtNLM"/>
    </source>
</evidence>
<evidence type="ECO:0000259" key="8">
    <source>
        <dbReference type="SMART" id="SM00484"/>
    </source>
</evidence>
<dbReference type="Pfam" id="PF00867">
    <property type="entry name" value="XPG_I"/>
    <property type="match status" value="1"/>
</dbReference>
<protein>
    <recommendedName>
        <fullName evidence="12">XPG-I domain-containing protein</fullName>
    </recommendedName>
</protein>
<keyword evidence="6" id="KW-0539">Nucleus</keyword>
<keyword evidence="3" id="KW-0540">Nuclease</keyword>
<evidence type="ECO:0000256" key="5">
    <source>
        <dbReference type="ARBA" id="ARBA00022801"/>
    </source>
</evidence>
<dbReference type="Pfam" id="PF00752">
    <property type="entry name" value="XPG_N"/>
    <property type="match status" value="1"/>
</dbReference>
<sequence length="1169" mass="132146">MGVASLWKLVEHDLNPVQLTSLEKKKFAVDASIWIHQFMKATISNNENDTEILHIIGFFRRVCKLLHFGIFPLFVFDGSPPELKKKTLEQRRFRRETQEFNAKLAAEKLLSAKLHAHVAKNIANDTNKNATTRSNINSDSPDKISNSLSSSLKRTREGFDLPDIHKDNKYAFVVGENSKSKTDLRMPTKEEFDSAESWGKAITGRKTISGYDAGIFDFDNSSIYEENKQSPTGANKNEKVLGEFFEKFLNSFEFDSEEFLDLPIETQHTILKRLKDYSRQTSFKRLKKMVFESKTAMDFSQMQVEDLMNRNKLMQNLLEVSGAKHRVMSLDNKSNIIRNSVASQRGVEYMLYRSDVPGGGYKLSAPANFIIKDEPSDITPVKVTIESKSIESSDDSFECDDFSSQTHFTPEDFIKSQLSPNLSISTPTKKIAGNILLDKIPLRKINSPDTEDSLDEFEDVPISAEKAESFENIELLDESINHSVSLDDESDQDHSELKKLLDNVNILGTFENNMILQNKNTIKTDSYNFIDLSDSESDALSDKGASDFFENSIELKSFEPSLENSILCKTTNDFSNSSTIPYIETTTQKPITPEIPKINIFSKEYINPTQDSQIKTGNSSVFGGSSFLKLKKNVANETDKPIILDESTMNNKNDNLTELKLNSKTDVDSENYKQICIINEEKNRENSLKEPIPKKNLPNDYDNFIDTTIEKKTNQITPITKAVRNEKNPESIGLDNVLDLKNSEFLSPSASTDSKKQKNPINFMSEKTTHNNLKTPTSNNSTRISNDSPFSPSSIETILSNRKLEIKSSISPKAQGRKDDNITAKNSGVINLNKDFIEEQIKQNQLELLKAKRNATSISSSQLDDIRVLLEAFGIPYITAPSEAEATCAYLEQQRHVDGVITDDSDVLLFGATNVYKNFFNLDKTVIKYQKNTTSRLDMIFYAYFLGSDYTVGVNGVGPTTVKVIYKFFGSIDSILETSKYINPEETEYFKIITEMRDSIPTSYNAEQQIKNLISQLNCFQEFMNLSKKKLIKFKNDSPPTLLKLSRLSLRISFPLDFPDINVARGYLSPNVSDLQALVSDYGETGIENDALNLIQTYMNDKSIWDETKINAMVLPLIKKMISDKKNAANNKNQSRQVLLGEAFNNKLSHKQISNNAKKTDSSTPSWFL</sequence>
<comment type="subcellular location">
    <subcellularLocation>
        <location evidence="1">Nucleus</location>
    </subcellularLocation>
</comment>
<dbReference type="CDD" id="cd09868">
    <property type="entry name" value="PIN_XPG_RAD2"/>
    <property type="match status" value="2"/>
</dbReference>
<dbReference type="InterPro" id="IPR006086">
    <property type="entry name" value="XPG-I_dom"/>
</dbReference>
<feature type="region of interest" description="Disordered" evidence="7">
    <location>
        <begin position="125"/>
        <end position="149"/>
    </location>
</feature>
<evidence type="ECO:0000256" key="3">
    <source>
        <dbReference type="ARBA" id="ARBA00022722"/>
    </source>
</evidence>
<dbReference type="Gene3D" id="3.40.50.1010">
    <property type="entry name" value="5'-nuclease"/>
    <property type="match status" value="2"/>
</dbReference>
<evidence type="ECO:0000313" key="10">
    <source>
        <dbReference type="EMBL" id="PVU93661.1"/>
    </source>
</evidence>
<dbReference type="PANTHER" id="PTHR16171">
    <property type="entry name" value="DNA REPAIR PROTEIN COMPLEMENTING XP-G CELLS-RELATED"/>
    <property type="match status" value="1"/>
</dbReference>
<dbReference type="GO" id="GO:0004520">
    <property type="term" value="F:DNA endonuclease activity"/>
    <property type="evidence" value="ECO:0007669"/>
    <property type="project" value="TreeGrafter"/>
</dbReference>
<evidence type="ECO:0000256" key="4">
    <source>
        <dbReference type="ARBA" id="ARBA00022759"/>
    </source>
</evidence>
<dbReference type="InterPro" id="IPR006085">
    <property type="entry name" value="XPG_DNA_repair_N"/>
</dbReference>
<dbReference type="SMART" id="SM00484">
    <property type="entry name" value="XPGI"/>
    <property type="match status" value="1"/>
</dbReference>
<dbReference type="STRING" id="133385.A0A2T9YMW9"/>
<evidence type="ECO:0000256" key="1">
    <source>
        <dbReference type="ARBA" id="ARBA00004123"/>
    </source>
</evidence>
<feature type="compositionally biased region" description="Polar residues" evidence="7">
    <location>
        <begin position="759"/>
        <end position="792"/>
    </location>
</feature>
<evidence type="ECO:0000256" key="6">
    <source>
        <dbReference type="ARBA" id="ARBA00023242"/>
    </source>
</evidence>
<accession>A0A2T9YMW9</accession>
<organism evidence="10 11">
    <name type="scientific">Smittium simulii</name>
    <dbReference type="NCBI Taxonomy" id="133385"/>
    <lineage>
        <taxon>Eukaryota</taxon>
        <taxon>Fungi</taxon>
        <taxon>Fungi incertae sedis</taxon>
        <taxon>Zoopagomycota</taxon>
        <taxon>Kickxellomycotina</taxon>
        <taxon>Harpellomycetes</taxon>
        <taxon>Harpellales</taxon>
        <taxon>Legeriomycetaceae</taxon>
        <taxon>Smittium</taxon>
    </lineage>
</organism>
<dbReference type="AlphaFoldDB" id="A0A2T9YMW9"/>
<dbReference type="EMBL" id="MBFR01000121">
    <property type="protein sequence ID" value="PVU93661.1"/>
    <property type="molecule type" value="Genomic_DNA"/>
</dbReference>
<evidence type="ECO:0000313" key="11">
    <source>
        <dbReference type="Proteomes" id="UP000245383"/>
    </source>
</evidence>
<dbReference type="InterPro" id="IPR006084">
    <property type="entry name" value="XPG/Rad2"/>
</dbReference>
<dbReference type="InterPro" id="IPR001044">
    <property type="entry name" value="XPG/Rad2_eukaryotes"/>
</dbReference>
<name>A0A2T9YMW9_9FUNG</name>
<reference evidence="10 11" key="1">
    <citation type="journal article" date="2018" name="MBio">
        <title>Comparative Genomics Reveals the Core Gene Toolbox for the Fungus-Insect Symbiosis.</title>
        <authorList>
            <person name="Wang Y."/>
            <person name="Stata M."/>
            <person name="Wang W."/>
            <person name="Stajich J.E."/>
            <person name="White M.M."/>
            <person name="Moncalvo J.M."/>
        </authorList>
    </citation>
    <scope>NUCLEOTIDE SEQUENCE [LARGE SCALE GENOMIC DNA]</scope>
    <source>
        <strain evidence="10 11">SWE-8-4</strain>
    </source>
</reference>
<dbReference type="GO" id="GO:0005634">
    <property type="term" value="C:nucleus"/>
    <property type="evidence" value="ECO:0007669"/>
    <property type="project" value="UniProtKB-SubCell"/>
</dbReference>
<dbReference type="PANTHER" id="PTHR16171:SF7">
    <property type="entry name" value="DNA REPAIR PROTEIN RAD2"/>
    <property type="match status" value="1"/>
</dbReference>
<dbReference type="PRINTS" id="PR00066">
    <property type="entry name" value="XRODRMPGMNTG"/>
</dbReference>
<evidence type="ECO:0000259" key="9">
    <source>
        <dbReference type="SMART" id="SM00485"/>
    </source>
</evidence>
<dbReference type="PRINTS" id="PR00853">
    <property type="entry name" value="XPGRADSUPER"/>
</dbReference>
<dbReference type="SUPFAM" id="SSF47807">
    <property type="entry name" value="5' to 3' exonuclease, C-terminal subdomain"/>
    <property type="match status" value="1"/>
</dbReference>
<dbReference type="InterPro" id="IPR029060">
    <property type="entry name" value="PIN-like_dom_sf"/>
</dbReference>
<evidence type="ECO:0000256" key="7">
    <source>
        <dbReference type="SAM" id="MobiDB-lite"/>
    </source>
</evidence>
<feature type="region of interest" description="Disordered" evidence="7">
    <location>
        <begin position="747"/>
        <end position="792"/>
    </location>
</feature>
<dbReference type="GO" id="GO:0016787">
    <property type="term" value="F:hydrolase activity"/>
    <property type="evidence" value="ECO:0007669"/>
    <property type="project" value="UniProtKB-KW"/>
</dbReference>
<dbReference type="InterPro" id="IPR036279">
    <property type="entry name" value="5-3_exonuclease_C_sf"/>
</dbReference>
<keyword evidence="5" id="KW-0378">Hydrolase</keyword>
<feature type="domain" description="XPG-I" evidence="8">
    <location>
        <begin position="871"/>
        <end position="939"/>
    </location>
</feature>
<dbReference type="OrthoDB" id="31113at2759"/>
<dbReference type="Proteomes" id="UP000245383">
    <property type="component" value="Unassembled WGS sequence"/>
</dbReference>
<gene>
    <name evidence="10" type="ORF">BB561_003115</name>
</gene>
<dbReference type="GO" id="GO:0003697">
    <property type="term" value="F:single-stranded DNA binding"/>
    <property type="evidence" value="ECO:0007669"/>
    <property type="project" value="InterPro"/>
</dbReference>
<comment type="caution">
    <text evidence="10">The sequence shown here is derived from an EMBL/GenBank/DDBJ whole genome shotgun (WGS) entry which is preliminary data.</text>
</comment>
<keyword evidence="11" id="KW-1185">Reference proteome</keyword>
<dbReference type="GO" id="GO:0006289">
    <property type="term" value="P:nucleotide-excision repair"/>
    <property type="evidence" value="ECO:0007669"/>
    <property type="project" value="InterPro"/>
</dbReference>